<evidence type="ECO:0000256" key="3">
    <source>
        <dbReference type="ARBA" id="ARBA00022806"/>
    </source>
</evidence>
<dbReference type="Pfam" id="PF04851">
    <property type="entry name" value="ResIII"/>
    <property type="match status" value="1"/>
</dbReference>
<dbReference type="InterPro" id="IPR014001">
    <property type="entry name" value="Helicase_ATP-bd"/>
</dbReference>
<reference evidence="7 8" key="2">
    <citation type="submission" date="2019-05" db="EMBL/GenBank/DDBJ databases">
        <authorList>
            <person name="Suflita J.M."/>
            <person name="Marks C.R."/>
        </authorList>
    </citation>
    <scope>NUCLEOTIDE SEQUENCE [LARGE SCALE GENOMIC DNA]</scope>
    <source>
        <strain evidence="7 8">ALDC</strain>
    </source>
</reference>
<dbReference type="OrthoDB" id="9804086at2"/>
<organism evidence="7 8">
    <name type="scientific">Desulfoglaeba alkanexedens ALDC</name>
    <dbReference type="NCBI Taxonomy" id="980445"/>
    <lineage>
        <taxon>Bacteria</taxon>
        <taxon>Pseudomonadati</taxon>
        <taxon>Thermodesulfobacteriota</taxon>
        <taxon>Syntrophobacteria</taxon>
        <taxon>Syntrophobacterales</taxon>
        <taxon>Syntrophobacteraceae</taxon>
        <taxon>Desulfoglaeba</taxon>
    </lineage>
</organism>
<protein>
    <recommendedName>
        <fullName evidence="6">Helicase ATP-binding domain-containing protein</fullName>
    </recommendedName>
</protein>
<dbReference type="AlphaFoldDB" id="A0A4P8L5D4"/>
<dbReference type="PROSITE" id="PS51192">
    <property type="entry name" value="HELICASE_ATP_BIND_1"/>
    <property type="match status" value="1"/>
</dbReference>
<feature type="region of interest" description="Disordered" evidence="5">
    <location>
        <begin position="360"/>
        <end position="395"/>
    </location>
</feature>
<dbReference type="InterPro" id="IPR050615">
    <property type="entry name" value="ATP-dep_DNA_Helicase"/>
</dbReference>
<keyword evidence="1" id="KW-0547">Nucleotide-binding</keyword>
<dbReference type="KEGG" id="dax:FDQ92_14335"/>
<keyword evidence="3" id="KW-0347">Helicase</keyword>
<name>A0A4P8L5D4_9BACT</name>
<evidence type="ECO:0000313" key="7">
    <source>
        <dbReference type="EMBL" id="QCQ23246.1"/>
    </source>
</evidence>
<dbReference type="InterPro" id="IPR006935">
    <property type="entry name" value="Helicase/UvrB_N"/>
</dbReference>
<dbReference type="GO" id="GO:0004386">
    <property type="term" value="F:helicase activity"/>
    <property type="evidence" value="ECO:0007669"/>
    <property type="project" value="UniProtKB-KW"/>
</dbReference>
<dbReference type="GO" id="GO:0003677">
    <property type="term" value="F:DNA binding"/>
    <property type="evidence" value="ECO:0007669"/>
    <property type="project" value="InterPro"/>
</dbReference>
<dbReference type="Proteomes" id="UP000298602">
    <property type="component" value="Chromosome"/>
</dbReference>
<evidence type="ECO:0000313" key="8">
    <source>
        <dbReference type="Proteomes" id="UP000298602"/>
    </source>
</evidence>
<reference evidence="7 8" key="1">
    <citation type="submission" date="2019-05" db="EMBL/GenBank/DDBJ databases">
        <title>The Complete Genome Sequence of the n-alkane-degrading Desulfoglaeba alkanexedens ALDC reveals multiple alkylsuccinate synthase gene clusters.</title>
        <authorList>
            <person name="Callaghan A.V."/>
            <person name="Davidova I.A."/>
            <person name="Duncan K.E."/>
            <person name="Morris B."/>
            <person name="McInerney M.J."/>
        </authorList>
    </citation>
    <scope>NUCLEOTIDE SEQUENCE [LARGE SCALE GENOMIC DNA]</scope>
    <source>
        <strain evidence="7 8">ALDC</strain>
    </source>
</reference>
<dbReference type="Gene3D" id="3.40.50.300">
    <property type="entry name" value="P-loop containing nucleotide triphosphate hydrolases"/>
    <property type="match status" value="1"/>
</dbReference>
<evidence type="ECO:0000256" key="4">
    <source>
        <dbReference type="ARBA" id="ARBA00022840"/>
    </source>
</evidence>
<dbReference type="PANTHER" id="PTHR11274:SF0">
    <property type="entry name" value="GENERAL TRANSCRIPTION AND DNA REPAIR FACTOR IIH HELICASE SUBUNIT XPB"/>
    <property type="match status" value="1"/>
</dbReference>
<evidence type="ECO:0000259" key="6">
    <source>
        <dbReference type="PROSITE" id="PS51192"/>
    </source>
</evidence>
<keyword evidence="8" id="KW-1185">Reference proteome</keyword>
<keyword evidence="2" id="KW-0378">Hydrolase</keyword>
<dbReference type="GO" id="GO:0005524">
    <property type="term" value="F:ATP binding"/>
    <property type="evidence" value="ECO:0007669"/>
    <property type="project" value="UniProtKB-KW"/>
</dbReference>
<evidence type="ECO:0000256" key="2">
    <source>
        <dbReference type="ARBA" id="ARBA00022801"/>
    </source>
</evidence>
<dbReference type="EMBL" id="CP040098">
    <property type="protein sequence ID" value="QCQ23246.1"/>
    <property type="molecule type" value="Genomic_DNA"/>
</dbReference>
<dbReference type="PANTHER" id="PTHR11274">
    <property type="entry name" value="RAD25/XP-B DNA REPAIR HELICASE"/>
    <property type="match status" value="1"/>
</dbReference>
<dbReference type="SUPFAM" id="SSF52540">
    <property type="entry name" value="P-loop containing nucleoside triphosphate hydrolases"/>
    <property type="match status" value="1"/>
</dbReference>
<gene>
    <name evidence="7" type="ORF">FDQ92_14335</name>
</gene>
<sequence>MYTKTLDITVSESVRFPTQGVVPLLLNKIHERLVFTNPEYEVRHLRGEWLGNIAPQIHCLRKTGRHYIIPRGFLDQFLELCDRFQQPYRLIDRRRALEPVAMEFHGQLKDYQLEAAEGVLERDFATLVGGYKSGKTVIGLYTIAQRRQPTLILIPHLDLMEGWLTKIENFLQIPRKEVGLFIRGTHRRGDRITIAHTGEILRQWKALKERVGYVILDECQRCPSKVFTHLIPNFDSRYMLGLTNSTQRRDRLSQLIYIYLGDVVYSISEKDAREGRGVLRAQVIARTTDFDYPYESRADYPSMMKALMTDEARNRLIADDVEAEIREGNDPLVILTGGGEQDRQLGRELERRGISVVVQDPEAEEEVSAGDAGRVEPVSDRRPEEPPEHGAGGRKAILVTPKALAESSQKLSADVLFLAVPVYFRRGLTHAVRSLPRSGNGDTGTLPLRIYDYVDQKVGLFENYFRMRSYNYGAHPDALLGD</sequence>
<feature type="domain" description="Helicase ATP-binding" evidence="6">
    <location>
        <begin position="116"/>
        <end position="264"/>
    </location>
</feature>
<proteinExistence type="predicted"/>
<feature type="compositionally biased region" description="Basic and acidic residues" evidence="5">
    <location>
        <begin position="373"/>
        <end position="388"/>
    </location>
</feature>
<dbReference type="RefSeq" id="WP_137425525.1">
    <property type="nucleotide sequence ID" value="NZ_CP040098.1"/>
</dbReference>
<evidence type="ECO:0000256" key="1">
    <source>
        <dbReference type="ARBA" id="ARBA00022741"/>
    </source>
</evidence>
<dbReference type="SMART" id="SM00487">
    <property type="entry name" value="DEXDc"/>
    <property type="match status" value="1"/>
</dbReference>
<dbReference type="GO" id="GO:0016787">
    <property type="term" value="F:hydrolase activity"/>
    <property type="evidence" value="ECO:0007669"/>
    <property type="project" value="UniProtKB-KW"/>
</dbReference>
<accession>A0A4P8L5D4</accession>
<dbReference type="InterPro" id="IPR027417">
    <property type="entry name" value="P-loop_NTPase"/>
</dbReference>
<evidence type="ECO:0000256" key="5">
    <source>
        <dbReference type="SAM" id="MobiDB-lite"/>
    </source>
</evidence>
<keyword evidence="4" id="KW-0067">ATP-binding</keyword>